<comment type="caution">
    <text evidence="2">The sequence shown here is derived from an EMBL/GenBank/DDBJ whole genome shotgun (WGS) entry which is preliminary data.</text>
</comment>
<evidence type="ECO:0000313" key="2">
    <source>
        <dbReference type="EMBL" id="RHN67106.1"/>
    </source>
</evidence>
<feature type="region of interest" description="Disordered" evidence="1">
    <location>
        <begin position="33"/>
        <end position="53"/>
    </location>
</feature>
<gene>
    <name evidence="2" type="ORF">MtrunA17_Chr3g0099121</name>
</gene>
<protein>
    <submittedName>
        <fullName evidence="2">Uncharacterized protein</fullName>
    </submittedName>
</protein>
<evidence type="ECO:0000256" key="1">
    <source>
        <dbReference type="SAM" id="MobiDB-lite"/>
    </source>
</evidence>
<proteinExistence type="predicted"/>
<name>A0A396IN14_MEDTR</name>
<dbReference type="AlphaFoldDB" id="A0A396IN14"/>
<dbReference type="EMBL" id="PSQE01000003">
    <property type="protein sequence ID" value="RHN67106.1"/>
    <property type="molecule type" value="Genomic_DNA"/>
</dbReference>
<dbReference type="Proteomes" id="UP000265566">
    <property type="component" value="Chromosome 3"/>
</dbReference>
<accession>A0A396IN14</accession>
<dbReference type="Gramene" id="rna15251">
    <property type="protein sequence ID" value="RHN67106.1"/>
    <property type="gene ID" value="gene15251"/>
</dbReference>
<organism evidence="2 3">
    <name type="scientific">Medicago truncatula</name>
    <name type="common">Barrel medic</name>
    <name type="synonym">Medicago tribuloides</name>
    <dbReference type="NCBI Taxonomy" id="3880"/>
    <lineage>
        <taxon>Eukaryota</taxon>
        <taxon>Viridiplantae</taxon>
        <taxon>Streptophyta</taxon>
        <taxon>Embryophyta</taxon>
        <taxon>Tracheophyta</taxon>
        <taxon>Spermatophyta</taxon>
        <taxon>Magnoliopsida</taxon>
        <taxon>eudicotyledons</taxon>
        <taxon>Gunneridae</taxon>
        <taxon>Pentapetalae</taxon>
        <taxon>rosids</taxon>
        <taxon>fabids</taxon>
        <taxon>Fabales</taxon>
        <taxon>Fabaceae</taxon>
        <taxon>Papilionoideae</taxon>
        <taxon>50 kb inversion clade</taxon>
        <taxon>NPAAA clade</taxon>
        <taxon>Hologalegina</taxon>
        <taxon>IRL clade</taxon>
        <taxon>Trifolieae</taxon>
        <taxon>Medicago</taxon>
    </lineage>
</organism>
<reference evidence="3" key="1">
    <citation type="journal article" date="2018" name="Nat. Plants">
        <title>Whole-genome landscape of Medicago truncatula symbiotic genes.</title>
        <authorList>
            <person name="Pecrix Y."/>
            <person name="Staton S.E."/>
            <person name="Sallet E."/>
            <person name="Lelandais-Briere C."/>
            <person name="Moreau S."/>
            <person name="Carrere S."/>
            <person name="Blein T."/>
            <person name="Jardinaud M.F."/>
            <person name="Latrasse D."/>
            <person name="Zouine M."/>
            <person name="Zahm M."/>
            <person name="Kreplak J."/>
            <person name="Mayjonade B."/>
            <person name="Satge C."/>
            <person name="Perez M."/>
            <person name="Cauet S."/>
            <person name="Marande W."/>
            <person name="Chantry-Darmon C."/>
            <person name="Lopez-Roques C."/>
            <person name="Bouchez O."/>
            <person name="Berard A."/>
            <person name="Debelle F."/>
            <person name="Munos S."/>
            <person name="Bendahmane A."/>
            <person name="Berges H."/>
            <person name="Niebel A."/>
            <person name="Buitink J."/>
            <person name="Frugier F."/>
            <person name="Benhamed M."/>
            <person name="Crespi M."/>
            <person name="Gouzy J."/>
            <person name="Gamas P."/>
        </authorList>
    </citation>
    <scope>NUCLEOTIDE SEQUENCE [LARGE SCALE GENOMIC DNA]</scope>
    <source>
        <strain evidence="3">cv. Jemalong A17</strain>
    </source>
</reference>
<evidence type="ECO:0000313" key="3">
    <source>
        <dbReference type="Proteomes" id="UP000265566"/>
    </source>
</evidence>
<feature type="compositionally biased region" description="Polar residues" evidence="1">
    <location>
        <begin position="40"/>
        <end position="50"/>
    </location>
</feature>
<sequence>MPQKEQVHPKVNVVVPWQDWKAKKLVVRNPEATAPKLNNVKDSTAKNTPQRSKEDLALEEEINAAIGAHSAAVMQKTLEK</sequence>